<dbReference type="KEGG" id="sgy:Sgly_1724"/>
<dbReference type="CDD" id="cd02222">
    <property type="entry name" value="cupin_TM1459-like"/>
    <property type="match status" value="1"/>
</dbReference>
<keyword evidence="4" id="KW-1185">Reference proteome</keyword>
<accession>F0SYY4</accession>
<dbReference type="InterPro" id="IPR011051">
    <property type="entry name" value="RmlC_Cupin_sf"/>
</dbReference>
<dbReference type="AlphaFoldDB" id="F0SYY4"/>
<name>F0SYY4_SYNGF</name>
<dbReference type="Pfam" id="PF07883">
    <property type="entry name" value="Cupin_2"/>
    <property type="match status" value="1"/>
</dbReference>
<dbReference type="PANTHER" id="PTHR35848:SF6">
    <property type="entry name" value="CUPIN TYPE-2 DOMAIN-CONTAINING PROTEIN"/>
    <property type="match status" value="1"/>
</dbReference>
<evidence type="ECO:0000313" key="4">
    <source>
        <dbReference type="Proteomes" id="UP000007488"/>
    </source>
</evidence>
<evidence type="ECO:0000256" key="1">
    <source>
        <dbReference type="ARBA" id="ARBA00022723"/>
    </source>
</evidence>
<gene>
    <name evidence="3" type="ordered locus">Sgly_1724</name>
</gene>
<evidence type="ECO:0000259" key="2">
    <source>
        <dbReference type="Pfam" id="PF07883"/>
    </source>
</evidence>
<dbReference type="HOGENOM" id="CLU_116722_4_1_9"/>
<sequence length="115" mass="12798">MIISNLKDIQGIKIDTPEIKNAVKKVLVSPENGWDGYCLRVFELGEGGCTPRHTHPWPHINYILSGKGQCHLDGQDHVVEAGGFAYVPGGKLHQFRNISEEPFTFICIVPEEGEK</sequence>
<reference evidence="3 4" key="1">
    <citation type="journal article" date="2011" name="Stand. Genomic Sci.">
        <title>Complete genome sequence of Syntrophobotulus glycolicus type strain (FlGlyR).</title>
        <authorList>
            <person name="Han C."/>
            <person name="Mwirichia R."/>
            <person name="Chertkov O."/>
            <person name="Held B."/>
            <person name="Lapidus A."/>
            <person name="Nolan M."/>
            <person name="Lucas S."/>
            <person name="Hammon N."/>
            <person name="Deshpande S."/>
            <person name="Cheng J.F."/>
            <person name="Tapia R."/>
            <person name="Goodwin L."/>
            <person name="Pitluck S."/>
            <person name="Huntemann M."/>
            <person name="Liolios K."/>
            <person name="Ivanova N."/>
            <person name="Pagani I."/>
            <person name="Mavromatis K."/>
            <person name="Ovchinikova G."/>
            <person name="Pati A."/>
            <person name="Chen A."/>
            <person name="Palaniappan K."/>
            <person name="Land M."/>
            <person name="Hauser L."/>
            <person name="Brambilla E.M."/>
            <person name="Rohde M."/>
            <person name="Spring S."/>
            <person name="Sikorski J."/>
            <person name="Goker M."/>
            <person name="Woyke T."/>
            <person name="Bristow J."/>
            <person name="Eisen J.A."/>
            <person name="Markowitz V."/>
            <person name="Hugenholtz P."/>
            <person name="Kyrpides N.C."/>
            <person name="Klenk H.P."/>
            <person name="Detter J.C."/>
        </authorList>
    </citation>
    <scope>NUCLEOTIDE SEQUENCE [LARGE SCALE GENOMIC DNA]</scope>
    <source>
        <strain evidence="4">DSM 8271 / FlGlyR</strain>
    </source>
</reference>
<dbReference type="SUPFAM" id="SSF51182">
    <property type="entry name" value="RmlC-like cupins"/>
    <property type="match status" value="1"/>
</dbReference>
<dbReference type="OrthoDB" id="9791297at2"/>
<reference evidence="4" key="2">
    <citation type="submission" date="2011-02" db="EMBL/GenBank/DDBJ databases">
        <title>The complete genome of Syntrophobotulus glycolicus DSM 8271.</title>
        <authorList>
            <person name="Lucas S."/>
            <person name="Copeland A."/>
            <person name="Lapidus A."/>
            <person name="Bruce D."/>
            <person name="Goodwin L."/>
            <person name="Pitluck S."/>
            <person name="Kyrpides N."/>
            <person name="Mavromatis K."/>
            <person name="Pagani I."/>
            <person name="Ivanova N."/>
            <person name="Mikhailova N."/>
            <person name="Chertkov O."/>
            <person name="Held B."/>
            <person name="Detter J.C."/>
            <person name="Tapia R."/>
            <person name="Han C."/>
            <person name="Land M."/>
            <person name="Hauser L."/>
            <person name="Markowitz V."/>
            <person name="Cheng J.-F."/>
            <person name="Hugenholtz P."/>
            <person name="Woyke T."/>
            <person name="Wu D."/>
            <person name="Spring S."/>
            <person name="Schroeder M."/>
            <person name="Brambilla E."/>
            <person name="Klenk H.-P."/>
            <person name="Eisen J.A."/>
        </authorList>
    </citation>
    <scope>NUCLEOTIDE SEQUENCE [LARGE SCALE GENOMIC DNA]</scope>
    <source>
        <strain evidence="4">DSM 8271 / FlGlyR</strain>
    </source>
</reference>
<dbReference type="InterPro" id="IPR013096">
    <property type="entry name" value="Cupin_2"/>
</dbReference>
<dbReference type="InterPro" id="IPR014710">
    <property type="entry name" value="RmlC-like_jellyroll"/>
</dbReference>
<dbReference type="STRING" id="645991.Sgly_1724"/>
<dbReference type="InterPro" id="IPR051610">
    <property type="entry name" value="GPI/OXD"/>
</dbReference>
<organism evidence="3 4">
    <name type="scientific">Syntrophobotulus glycolicus (strain DSM 8271 / FlGlyR)</name>
    <dbReference type="NCBI Taxonomy" id="645991"/>
    <lineage>
        <taxon>Bacteria</taxon>
        <taxon>Bacillati</taxon>
        <taxon>Bacillota</taxon>
        <taxon>Clostridia</taxon>
        <taxon>Eubacteriales</taxon>
        <taxon>Desulfitobacteriaceae</taxon>
        <taxon>Syntrophobotulus</taxon>
    </lineage>
</organism>
<dbReference type="eggNOG" id="COG1917">
    <property type="taxonomic scope" value="Bacteria"/>
</dbReference>
<protein>
    <submittedName>
        <fullName evidence="3">Cupin 2 conserved barrel domain protein</fullName>
    </submittedName>
</protein>
<dbReference type="RefSeq" id="WP_013624889.1">
    <property type="nucleotide sequence ID" value="NC_015172.1"/>
</dbReference>
<proteinExistence type="predicted"/>
<keyword evidence="1" id="KW-0479">Metal-binding</keyword>
<dbReference type="PANTHER" id="PTHR35848">
    <property type="entry name" value="OXALATE-BINDING PROTEIN"/>
    <property type="match status" value="1"/>
</dbReference>
<dbReference type="Proteomes" id="UP000007488">
    <property type="component" value="Chromosome"/>
</dbReference>
<feature type="domain" description="Cupin type-2" evidence="2">
    <location>
        <begin position="41"/>
        <end position="109"/>
    </location>
</feature>
<dbReference type="EMBL" id="CP002547">
    <property type="protein sequence ID" value="ADY56021.1"/>
    <property type="molecule type" value="Genomic_DNA"/>
</dbReference>
<evidence type="ECO:0000313" key="3">
    <source>
        <dbReference type="EMBL" id="ADY56021.1"/>
    </source>
</evidence>
<dbReference type="Gene3D" id="2.60.120.10">
    <property type="entry name" value="Jelly Rolls"/>
    <property type="match status" value="1"/>
</dbReference>
<dbReference type="GO" id="GO:0046872">
    <property type="term" value="F:metal ion binding"/>
    <property type="evidence" value="ECO:0007669"/>
    <property type="project" value="UniProtKB-KW"/>
</dbReference>